<dbReference type="Pfam" id="PF01797">
    <property type="entry name" value="Y1_Tnp"/>
    <property type="match status" value="1"/>
</dbReference>
<feature type="domain" description="Transposase IS200-like" evidence="1">
    <location>
        <begin position="10"/>
        <end position="148"/>
    </location>
</feature>
<proteinExistence type="predicted"/>
<organism evidence="2 3">
    <name type="scientific">Pontibacter populi</name>
    <dbReference type="NCBI Taxonomy" id="890055"/>
    <lineage>
        <taxon>Bacteria</taxon>
        <taxon>Pseudomonadati</taxon>
        <taxon>Bacteroidota</taxon>
        <taxon>Cytophagia</taxon>
        <taxon>Cytophagales</taxon>
        <taxon>Hymenobacteraceae</taxon>
        <taxon>Pontibacter</taxon>
    </lineage>
</organism>
<protein>
    <submittedName>
        <fullName evidence="2">Transposase</fullName>
    </submittedName>
</protein>
<evidence type="ECO:0000259" key="1">
    <source>
        <dbReference type="SMART" id="SM01321"/>
    </source>
</evidence>
<dbReference type="PANTHER" id="PTHR36966:SF1">
    <property type="entry name" value="REP-ASSOCIATED TYROSINE TRANSPOSASE"/>
    <property type="match status" value="1"/>
</dbReference>
<gene>
    <name evidence="2" type="ORF">ABS362_12935</name>
</gene>
<accession>A0ABV1RVR8</accession>
<dbReference type="SMART" id="SM01321">
    <property type="entry name" value="Y1_Tnp"/>
    <property type="match status" value="1"/>
</dbReference>
<dbReference type="InterPro" id="IPR052715">
    <property type="entry name" value="RAYT_transposase"/>
</dbReference>
<name>A0ABV1RVR8_9BACT</name>
<evidence type="ECO:0000313" key="3">
    <source>
        <dbReference type="Proteomes" id="UP001476807"/>
    </source>
</evidence>
<dbReference type="Proteomes" id="UP001476807">
    <property type="component" value="Unassembled WGS sequence"/>
</dbReference>
<sequence length="181" mass="21466">MSRKYKFHNKEGLYFVSFAVVYWIDVFTREEYFDILTDSLDYCSKNKGMEIYAWCIMPSHVHLIFQAKDNNPSVLLKELKTYTSKQLQKAITEHNQESRKEWMLWLMERAGQKNSNVKHRQFWQQHNKPIELWSAAVIDQKIDYIHNNPVEAGFVSESHHWKYSSAINYSGGKGLLEIDLV</sequence>
<dbReference type="InterPro" id="IPR036515">
    <property type="entry name" value="Transposase_17_sf"/>
</dbReference>
<dbReference type="InterPro" id="IPR002686">
    <property type="entry name" value="Transposase_17"/>
</dbReference>
<reference evidence="2 3" key="1">
    <citation type="submission" date="2024-06" db="EMBL/GenBank/DDBJ databases">
        <title>Pontibacter populi HYL7-15.</title>
        <authorList>
            <person name="Kim M.K."/>
        </authorList>
    </citation>
    <scope>NUCLEOTIDE SEQUENCE [LARGE SCALE GENOMIC DNA]</scope>
    <source>
        <strain evidence="2 3">HYL7-15</strain>
    </source>
</reference>
<evidence type="ECO:0000313" key="2">
    <source>
        <dbReference type="EMBL" id="MER2998454.1"/>
    </source>
</evidence>
<dbReference type="NCBIfam" id="NF047646">
    <property type="entry name" value="REP_Tyr_transpos"/>
    <property type="match status" value="1"/>
</dbReference>
<dbReference type="EMBL" id="JBEOKT010000011">
    <property type="protein sequence ID" value="MER2998454.1"/>
    <property type="molecule type" value="Genomic_DNA"/>
</dbReference>
<dbReference type="PANTHER" id="PTHR36966">
    <property type="entry name" value="REP-ASSOCIATED TYROSINE TRANSPOSASE"/>
    <property type="match status" value="1"/>
</dbReference>
<dbReference type="Gene3D" id="3.30.70.1290">
    <property type="entry name" value="Transposase IS200-like"/>
    <property type="match status" value="1"/>
</dbReference>
<dbReference type="RefSeq" id="WP_350412909.1">
    <property type="nucleotide sequence ID" value="NZ_JBEOKT010000011.1"/>
</dbReference>
<keyword evidence="3" id="KW-1185">Reference proteome</keyword>
<comment type="caution">
    <text evidence="2">The sequence shown here is derived from an EMBL/GenBank/DDBJ whole genome shotgun (WGS) entry which is preliminary data.</text>
</comment>
<dbReference type="SUPFAM" id="SSF143422">
    <property type="entry name" value="Transposase IS200-like"/>
    <property type="match status" value="1"/>
</dbReference>